<name>A0A9D1CU11_9FIRM</name>
<sequence>MQKNQTVIHTIPPVFDRHSRILLLGTMPSPKSREVGFYYGHPQNRFWKVLATLFSCAIPNTNAARTEFLLTRRIALWDVLASCEIRGADDGSIKNPVVNDIGKILQAADIRAIFTTGSKAYRIYNRYCLPQTGVHAKALPSTSPANCRFYTFEKLLEAYRVILQYI</sequence>
<dbReference type="SMART" id="SM00986">
    <property type="entry name" value="UDG"/>
    <property type="match status" value="1"/>
</dbReference>
<dbReference type="SUPFAM" id="SSF52141">
    <property type="entry name" value="Uracil-DNA glycosylase-like"/>
    <property type="match status" value="1"/>
</dbReference>
<dbReference type="SMART" id="SM00987">
    <property type="entry name" value="UreE_C"/>
    <property type="match status" value="1"/>
</dbReference>
<dbReference type="InterPro" id="IPR005122">
    <property type="entry name" value="Uracil-DNA_glycosylase-like"/>
</dbReference>
<dbReference type="NCBIfam" id="TIGR04274">
    <property type="entry name" value="hypoxanDNAglyco"/>
    <property type="match status" value="1"/>
</dbReference>
<evidence type="ECO:0000313" key="2">
    <source>
        <dbReference type="EMBL" id="HIQ80271.1"/>
    </source>
</evidence>
<accession>A0A9D1CU11</accession>
<dbReference type="EC" id="3.2.2.15" evidence="2"/>
<dbReference type="Pfam" id="PF03167">
    <property type="entry name" value="UDG"/>
    <property type="match status" value="1"/>
</dbReference>
<evidence type="ECO:0000259" key="1">
    <source>
        <dbReference type="SMART" id="SM00986"/>
    </source>
</evidence>
<evidence type="ECO:0000313" key="3">
    <source>
        <dbReference type="Proteomes" id="UP000886787"/>
    </source>
</evidence>
<feature type="domain" description="Uracil-DNA glycosylase-like" evidence="1">
    <location>
        <begin position="12"/>
        <end position="163"/>
    </location>
</feature>
<dbReference type="CDD" id="cd10032">
    <property type="entry name" value="UDG-F6_HDG"/>
    <property type="match status" value="1"/>
</dbReference>
<dbReference type="AlphaFoldDB" id="A0A9D1CU11"/>
<dbReference type="GO" id="GO:0033958">
    <property type="term" value="F:DNA-deoxyinosine glycosylase activity"/>
    <property type="evidence" value="ECO:0007669"/>
    <property type="project" value="UniProtKB-EC"/>
</dbReference>
<dbReference type="InterPro" id="IPR036895">
    <property type="entry name" value="Uracil-DNA_glycosylase-like_sf"/>
</dbReference>
<proteinExistence type="predicted"/>
<dbReference type="InterPro" id="IPR026353">
    <property type="entry name" value="Hypoxan-DNA_Glyclase"/>
</dbReference>
<dbReference type="Gene3D" id="3.40.470.10">
    <property type="entry name" value="Uracil-DNA glycosylase-like domain"/>
    <property type="match status" value="1"/>
</dbReference>
<reference evidence="2" key="2">
    <citation type="journal article" date="2021" name="PeerJ">
        <title>Extensive microbial diversity within the chicken gut microbiome revealed by metagenomics and culture.</title>
        <authorList>
            <person name="Gilroy R."/>
            <person name="Ravi A."/>
            <person name="Getino M."/>
            <person name="Pursley I."/>
            <person name="Horton D.L."/>
            <person name="Alikhan N.F."/>
            <person name="Baker D."/>
            <person name="Gharbi K."/>
            <person name="Hall N."/>
            <person name="Watson M."/>
            <person name="Adriaenssens E.M."/>
            <person name="Foster-Nyarko E."/>
            <person name="Jarju S."/>
            <person name="Secka A."/>
            <person name="Antonio M."/>
            <person name="Oren A."/>
            <person name="Chaudhuri R.R."/>
            <person name="La Ragione R."/>
            <person name="Hildebrand F."/>
            <person name="Pallen M.J."/>
        </authorList>
    </citation>
    <scope>NUCLEOTIDE SEQUENCE</scope>
    <source>
        <strain evidence="2">ChiSjej1B19-3389</strain>
    </source>
</reference>
<gene>
    <name evidence="2" type="ORF">IAD32_03175</name>
</gene>
<reference evidence="2" key="1">
    <citation type="submission" date="2020-10" db="EMBL/GenBank/DDBJ databases">
        <authorList>
            <person name="Gilroy R."/>
        </authorList>
    </citation>
    <scope>NUCLEOTIDE SEQUENCE</scope>
    <source>
        <strain evidence="2">ChiSjej1B19-3389</strain>
    </source>
</reference>
<keyword evidence="2" id="KW-0326">Glycosidase</keyword>
<dbReference type="EMBL" id="DVFW01000018">
    <property type="protein sequence ID" value="HIQ80271.1"/>
    <property type="molecule type" value="Genomic_DNA"/>
</dbReference>
<organism evidence="2 3">
    <name type="scientific">Candidatus Scatavimonas merdigallinarum</name>
    <dbReference type="NCBI Taxonomy" id="2840914"/>
    <lineage>
        <taxon>Bacteria</taxon>
        <taxon>Bacillati</taxon>
        <taxon>Bacillota</taxon>
        <taxon>Clostridia</taxon>
        <taxon>Eubacteriales</taxon>
        <taxon>Oscillospiraceae</taxon>
        <taxon>Oscillospiraceae incertae sedis</taxon>
        <taxon>Candidatus Scatavimonas</taxon>
    </lineage>
</organism>
<dbReference type="Proteomes" id="UP000886787">
    <property type="component" value="Unassembled WGS sequence"/>
</dbReference>
<protein>
    <submittedName>
        <fullName evidence="2">DNA-deoxyinosine glycosylase</fullName>
        <ecNumber evidence="2">3.2.2.15</ecNumber>
    </submittedName>
</protein>
<keyword evidence="2" id="KW-0378">Hydrolase</keyword>
<comment type="caution">
    <text evidence="2">The sequence shown here is derived from an EMBL/GenBank/DDBJ whole genome shotgun (WGS) entry which is preliminary data.</text>
</comment>